<feature type="signal peptide" evidence="3">
    <location>
        <begin position="1"/>
        <end position="15"/>
    </location>
</feature>
<keyword evidence="2" id="KW-1133">Transmembrane helix</keyword>
<feature type="chain" id="PRO_5047204726" evidence="3">
    <location>
        <begin position="16"/>
        <end position="213"/>
    </location>
</feature>
<evidence type="ECO:0000313" key="4">
    <source>
        <dbReference type="EMBL" id="CAK9032024.1"/>
    </source>
</evidence>
<reference evidence="4 5" key="1">
    <citation type="submission" date="2024-02" db="EMBL/GenBank/DDBJ databases">
        <authorList>
            <person name="Chen Y."/>
            <person name="Shah S."/>
            <person name="Dougan E. K."/>
            <person name="Thang M."/>
            <person name="Chan C."/>
        </authorList>
    </citation>
    <scope>NUCLEOTIDE SEQUENCE [LARGE SCALE GENOMIC DNA]</scope>
</reference>
<comment type="caution">
    <text evidence="4">The sequence shown here is derived from an EMBL/GenBank/DDBJ whole genome shotgun (WGS) entry which is preliminary data.</text>
</comment>
<gene>
    <name evidence="4" type="ORF">SCF082_LOCUS19892</name>
</gene>
<name>A0ABP0KYV5_9DINO</name>
<evidence type="ECO:0000256" key="2">
    <source>
        <dbReference type="SAM" id="Phobius"/>
    </source>
</evidence>
<sequence>MRSLVFASVWATSHAAGVSAPWASASCQAAPGCAALELQGECCPNPEGVTLDCCQLARCSSHPQCASLGLGGDCCPNTDGISLDCCSSSLEVTARGTQPPSTTLARGGSDLTSAISGSDVQGAQHGVQEAAQEEQEEVQRPQGRIGPLSMIGFLLLLICVPGLCCWFCWIKVLNKGDRSKARSLPEIVDMESVSGVSTRTEPTVSQAESSACQ</sequence>
<evidence type="ECO:0000256" key="1">
    <source>
        <dbReference type="SAM" id="MobiDB-lite"/>
    </source>
</evidence>
<protein>
    <submittedName>
        <fullName evidence="4">Zinc_ribbon_2 domain-containing protein</fullName>
    </submittedName>
</protein>
<feature type="non-terminal residue" evidence="4">
    <location>
        <position position="213"/>
    </location>
</feature>
<keyword evidence="2" id="KW-0812">Transmembrane</keyword>
<organism evidence="4 5">
    <name type="scientific">Durusdinium trenchii</name>
    <dbReference type="NCBI Taxonomy" id="1381693"/>
    <lineage>
        <taxon>Eukaryota</taxon>
        <taxon>Sar</taxon>
        <taxon>Alveolata</taxon>
        <taxon>Dinophyceae</taxon>
        <taxon>Suessiales</taxon>
        <taxon>Symbiodiniaceae</taxon>
        <taxon>Durusdinium</taxon>
    </lineage>
</organism>
<evidence type="ECO:0000256" key="3">
    <source>
        <dbReference type="SAM" id="SignalP"/>
    </source>
</evidence>
<proteinExistence type="predicted"/>
<feature type="region of interest" description="Disordered" evidence="1">
    <location>
        <begin position="192"/>
        <end position="213"/>
    </location>
</feature>
<keyword evidence="5" id="KW-1185">Reference proteome</keyword>
<feature type="transmembrane region" description="Helical" evidence="2">
    <location>
        <begin position="148"/>
        <end position="170"/>
    </location>
</feature>
<keyword evidence="3" id="KW-0732">Signal</keyword>
<accession>A0ABP0KYV5</accession>
<feature type="region of interest" description="Disordered" evidence="1">
    <location>
        <begin position="122"/>
        <end position="142"/>
    </location>
</feature>
<dbReference type="EMBL" id="CAXAMM010013714">
    <property type="protein sequence ID" value="CAK9032024.1"/>
    <property type="molecule type" value="Genomic_DNA"/>
</dbReference>
<dbReference type="PROSITE" id="PS51257">
    <property type="entry name" value="PROKAR_LIPOPROTEIN"/>
    <property type="match status" value="1"/>
</dbReference>
<keyword evidence="2" id="KW-0472">Membrane</keyword>
<evidence type="ECO:0000313" key="5">
    <source>
        <dbReference type="Proteomes" id="UP001642464"/>
    </source>
</evidence>
<dbReference type="Proteomes" id="UP001642464">
    <property type="component" value="Unassembled WGS sequence"/>
</dbReference>
<feature type="compositionally biased region" description="Polar residues" evidence="1">
    <location>
        <begin position="194"/>
        <end position="213"/>
    </location>
</feature>